<comment type="caution">
    <text evidence="2">The sequence shown here is derived from an EMBL/GenBank/DDBJ whole genome shotgun (WGS) entry which is preliminary data.</text>
</comment>
<dbReference type="RefSeq" id="WP_207541881.1">
    <property type="nucleotide sequence ID" value="NZ_JAFNAA010000005.1"/>
</dbReference>
<name>A0A8I1W5P2_PLESH</name>
<proteinExistence type="predicted"/>
<evidence type="ECO:0000313" key="2">
    <source>
        <dbReference type="EMBL" id="MBO1107933.1"/>
    </source>
</evidence>
<evidence type="ECO:0000256" key="1">
    <source>
        <dbReference type="SAM" id="MobiDB-lite"/>
    </source>
</evidence>
<dbReference type="Proteomes" id="UP000664658">
    <property type="component" value="Unassembled WGS sequence"/>
</dbReference>
<dbReference type="AlphaFoldDB" id="A0A8I1W5P2"/>
<dbReference type="EMBL" id="JAFNAA010000005">
    <property type="protein sequence ID" value="MBO1107933.1"/>
    <property type="molecule type" value="Genomic_DNA"/>
</dbReference>
<reference evidence="2" key="1">
    <citation type="submission" date="2021-03" db="EMBL/GenBank/DDBJ databases">
        <title>Plesiomonas shigelloides zfcc0051, isolated from zebrafish feces.</title>
        <authorList>
            <person name="Vanderhoek Z."/>
            <person name="Gaulke C."/>
        </authorList>
    </citation>
    <scope>NUCLEOTIDE SEQUENCE</scope>
    <source>
        <strain evidence="2">Zfcc0051</strain>
    </source>
</reference>
<accession>A0A8I1W5P2</accession>
<protein>
    <submittedName>
        <fullName evidence="2">Uncharacterized protein</fullName>
    </submittedName>
</protein>
<organism evidence="2 3">
    <name type="scientific">Plesiomonas shigelloides</name>
    <name type="common">Aeromonas shigelloides</name>
    <dbReference type="NCBI Taxonomy" id="703"/>
    <lineage>
        <taxon>Bacteria</taxon>
        <taxon>Pseudomonadati</taxon>
        <taxon>Pseudomonadota</taxon>
        <taxon>Gammaproteobacteria</taxon>
        <taxon>Enterobacterales</taxon>
        <taxon>Enterobacteriaceae</taxon>
        <taxon>Plesiomonas</taxon>
    </lineage>
</organism>
<feature type="region of interest" description="Disordered" evidence="1">
    <location>
        <begin position="43"/>
        <end position="62"/>
    </location>
</feature>
<sequence>MVQQGVLGITRQRRLAPAGIVSTGGLGHQAPPFQREGKGVLCDPKDDIHGQGEDHAADPVDA</sequence>
<evidence type="ECO:0000313" key="3">
    <source>
        <dbReference type="Proteomes" id="UP000664658"/>
    </source>
</evidence>
<gene>
    <name evidence="2" type="ORF">J2R62_06800</name>
</gene>